<proteinExistence type="predicted"/>
<dbReference type="HOGENOM" id="CLU_081715_0_0_1"/>
<evidence type="ECO:0000313" key="3">
    <source>
        <dbReference type="Proteomes" id="UP000005238"/>
    </source>
</evidence>
<dbReference type="EnsemblProtists" id="Phyra78820">
    <property type="protein sequence ID" value="Phyra78820"/>
    <property type="gene ID" value="Phyra78820"/>
</dbReference>
<sequence>MRPTSSSSSIASSSDDMFELQSRRNSSESSHIPGASDSNDLLADARRSLDVTGLRRLSRLSTITKFAMKLNQIHHVKICATFDECEGGATVYVVNVYLRYMQKGLPPASLLLGESESQRKKRLQLEREMERPMYQVEHRYSVFRELRRRVMKTVSARDDHRNHQQCAYCSRVKFIDSSTGFPPRMPNRGLVATCTGWRQICTHFRKRQLESFVNQLLKAAKDLSYRTGSGQCERFLEVSHILNSFLSAASMRETENVW</sequence>
<dbReference type="GeneID" id="94229159"/>
<dbReference type="EnsemblProtists" id="Phyra78822">
    <property type="protein sequence ID" value="Phyra78822"/>
    <property type="gene ID" value="Phyra78822"/>
</dbReference>
<dbReference type="VEuPathDB" id="FungiDB:KRP22_31"/>
<evidence type="ECO:0000313" key="2">
    <source>
        <dbReference type="EnsemblProtists" id="Phyra78820"/>
    </source>
</evidence>
<name>H3GPZ9_PHYRM</name>
<keyword evidence="3" id="KW-1185">Reference proteome</keyword>
<evidence type="ECO:0000256" key="1">
    <source>
        <dbReference type="SAM" id="MobiDB-lite"/>
    </source>
</evidence>
<dbReference type="EMBL" id="DS566032">
    <property type="status" value="NOT_ANNOTATED_CDS"/>
    <property type="molecule type" value="Genomic_DNA"/>
</dbReference>
<dbReference type="InterPro" id="IPR036871">
    <property type="entry name" value="PX_dom_sf"/>
</dbReference>
<dbReference type="VEuPathDB" id="FungiDB:KRP23_7990"/>
<dbReference type="GO" id="GO:0035091">
    <property type="term" value="F:phosphatidylinositol binding"/>
    <property type="evidence" value="ECO:0007669"/>
    <property type="project" value="InterPro"/>
</dbReference>
<dbReference type="Proteomes" id="UP000005238">
    <property type="component" value="Unassembled WGS sequence"/>
</dbReference>
<dbReference type="OMA" id="EREMECP"/>
<dbReference type="RefSeq" id="XP_067745162.1">
    <property type="nucleotide sequence ID" value="XM_067893373.1"/>
</dbReference>
<protein>
    <recommendedName>
        <fullName evidence="4">PX domain-containing protein</fullName>
    </recommendedName>
</protein>
<evidence type="ECO:0008006" key="4">
    <source>
        <dbReference type="Google" id="ProtNLM"/>
    </source>
</evidence>
<dbReference type="OrthoDB" id="105473at2759"/>
<dbReference type="Gene3D" id="3.30.1520.10">
    <property type="entry name" value="Phox-like domain"/>
    <property type="match status" value="1"/>
</dbReference>
<feature type="region of interest" description="Disordered" evidence="1">
    <location>
        <begin position="1"/>
        <end position="39"/>
    </location>
</feature>
<feature type="compositionally biased region" description="Low complexity" evidence="1">
    <location>
        <begin position="1"/>
        <end position="14"/>
    </location>
</feature>
<dbReference type="InParanoid" id="H3GPZ9"/>
<reference evidence="3" key="1">
    <citation type="journal article" date="2006" name="Science">
        <title>Phytophthora genome sequences uncover evolutionary origins and mechanisms of pathogenesis.</title>
        <authorList>
            <person name="Tyler B.M."/>
            <person name="Tripathy S."/>
            <person name="Zhang X."/>
            <person name="Dehal P."/>
            <person name="Jiang R.H."/>
            <person name="Aerts A."/>
            <person name="Arredondo F.D."/>
            <person name="Baxter L."/>
            <person name="Bensasson D."/>
            <person name="Beynon J.L."/>
            <person name="Chapman J."/>
            <person name="Damasceno C.M."/>
            <person name="Dorrance A.E."/>
            <person name="Dou D."/>
            <person name="Dickerman A.W."/>
            <person name="Dubchak I.L."/>
            <person name="Garbelotto M."/>
            <person name="Gijzen M."/>
            <person name="Gordon S.G."/>
            <person name="Govers F."/>
            <person name="Grunwald N.J."/>
            <person name="Huang W."/>
            <person name="Ivors K.L."/>
            <person name="Jones R.W."/>
            <person name="Kamoun S."/>
            <person name="Krampis K."/>
            <person name="Lamour K.H."/>
            <person name="Lee M.K."/>
            <person name="McDonald W.H."/>
            <person name="Medina M."/>
            <person name="Meijer H.J."/>
            <person name="Nordberg E.K."/>
            <person name="Maclean D.J."/>
            <person name="Ospina-Giraldo M.D."/>
            <person name="Morris P.F."/>
            <person name="Phuntumart V."/>
            <person name="Putnam N.H."/>
            <person name="Rash S."/>
            <person name="Rose J.K."/>
            <person name="Sakihama Y."/>
            <person name="Salamov A.A."/>
            <person name="Savidor A."/>
            <person name="Scheuring C.F."/>
            <person name="Smith B.M."/>
            <person name="Sobral B.W."/>
            <person name="Terry A."/>
            <person name="Torto-Alalibo T.A."/>
            <person name="Win J."/>
            <person name="Xu Z."/>
            <person name="Zhang H."/>
            <person name="Grigoriev I.V."/>
            <person name="Rokhsar D.S."/>
            <person name="Boore J.L."/>
        </authorList>
    </citation>
    <scope>NUCLEOTIDE SEQUENCE [LARGE SCALE GENOMIC DNA]</scope>
    <source>
        <strain evidence="3">Pr102</strain>
    </source>
</reference>
<reference evidence="2" key="2">
    <citation type="submission" date="2015-06" db="UniProtKB">
        <authorList>
            <consortium name="EnsemblProtists"/>
        </authorList>
    </citation>
    <scope>IDENTIFICATION</scope>
    <source>
        <strain evidence="2">Pr102</strain>
    </source>
</reference>
<organism evidence="2 3">
    <name type="scientific">Phytophthora ramorum</name>
    <name type="common">Sudden oak death agent</name>
    <dbReference type="NCBI Taxonomy" id="164328"/>
    <lineage>
        <taxon>Eukaryota</taxon>
        <taxon>Sar</taxon>
        <taxon>Stramenopiles</taxon>
        <taxon>Oomycota</taxon>
        <taxon>Peronosporomycetes</taxon>
        <taxon>Peronosporales</taxon>
        <taxon>Peronosporaceae</taxon>
        <taxon>Phytophthora</taxon>
    </lineage>
</organism>
<dbReference type="AlphaFoldDB" id="H3GPZ9"/>
<dbReference type="eggNOG" id="ENOG502R0S1">
    <property type="taxonomic scope" value="Eukaryota"/>
</dbReference>
<accession>H3GPZ9</accession>